<feature type="domain" description="CHAT" evidence="2">
    <location>
        <begin position="452"/>
        <end position="719"/>
    </location>
</feature>
<dbReference type="EMBL" id="VXPY01000107">
    <property type="protein sequence ID" value="MYD91685.1"/>
    <property type="molecule type" value="Genomic_DNA"/>
</dbReference>
<proteinExistence type="predicted"/>
<feature type="compositionally biased region" description="Basic and acidic residues" evidence="1">
    <location>
        <begin position="204"/>
        <end position="214"/>
    </location>
</feature>
<evidence type="ECO:0000259" key="2">
    <source>
        <dbReference type="Pfam" id="PF12770"/>
    </source>
</evidence>
<feature type="region of interest" description="Disordered" evidence="1">
    <location>
        <begin position="204"/>
        <end position="230"/>
    </location>
</feature>
<feature type="compositionally biased region" description="Polar residues" evidence="1">
    <location>
        <begin position="93"/>
        <end position="107"/>
    </location>
</feature>
<feature type="region of interest" description="Disordered" evidence="1">
    <location>
        <begin position="93"/>
        <end position="114"/>
    </location>
</feature>
<dbReference type="InterPro" id="IPR024983">
    <property type="entry name" value="CHAT_dom"/>
</dbReference>
<feature type="region of interest" description="Disordered" evidence="1">
    <location>
        <begin position="737"/>
        <end position="768"/>
    </location>
</feature>
<name>A0A6B1DY76_9CHLR</name>
<organism evidence="3">
    <name type="scientific">Caldilineaceae bacterium SB0662_bin_9</name>
    <dbReference type="NCBI Taxonomy" id="2605258"/>
    <lineage>
        <taxon>Bacteria</taxon>
        <taxon>Bacillati</taxon>
        <taxon>Chloroflexota</taxon>
        <taxon>Caldilineae</taxon>
        <taxon>Caldilineales</taxon>
        <taxon>Caldilineaceae</taxon>
    </lineage>
</organism>
<accession>A0A6B1DY76</accession>
<dbReference type="AlphaFoldDB" id="A0A6B1DY76"/>
<reference evidence="3" key="1">
    <citation type="submission" date="2019-09" db="EMBL/GenBank/DDBJ databases">
        <title>Characterisation of the sponge microbiome using genome-centric metagenomics.</title>
        <authorList>
            <person name="Engelberts J.P."/>
            <person name="Robbins S.J."/>
            <person name="De Goeij J.M."/>
            <person name="Aranda M."/>
            <person name="Bell S.C."/>
            <person name="Webster N.S."/>
        </authorList>
    </citation>
    <scope>NUCLEOTIDE SEQUENCE</scope>
    <source>
        <strain evidence="3">SB0662_bin_9</strain>
    </source>
</reference>
<evidence type="ECO:0000313" key="3">
    <source>
        <dbReference type="EMBL" id="MYD91685.1"/>
    </source>
</evidence>
<dbReference type="Pfam" id="PF12770">
    <property type="entry name" value="CHAT"/>
    <property type="match status" value="1"/>
</dbReference>
<sequence>MPSMPFPLPDPGAVAQELALLARTGDHPLFTTVGDRCGREPASRSLWHRFIAQPGSQMAALATWLQAELDRHPGFARDMASLWHQLQLKQGQLSSPAYPTPTLPSGTRSRDRDNGSAIPLLHALPAGIRNLWTVGVGPEITDSLVSFVTQEHREQELPARGRILAEHMANYLRLSGQPDTGDDQTPRYHDRLLLDLLEDHLALDTEPPRVRGTRDGTPSPDPEPAPAAKQPLKDTLTRHAELECPDRVWLGTPLVPIKVRLLAPDPDDPAARLAMELQPDLPIHIWLTAPGFDVLGSQLYTLWLEPDAPQQEITFELQPRTAGAAHLMVQFLQEGTPLGSIMARIEIEEQVTTTVKNRFVRADHLAVGDKSESPDLTLFVHYDMMQAQPRLLFNLYRDGQLSESWPPAILHADTRSYHAEIYQRLSDLTDVFDIQRDSPDTMEAVDRQLRSLGQSLWNDLIPEGLQQLYALERAEWHGRSLLVVTDEPHIPWELMWPYGYQGESWEDEQPWCMSMRMTRWLHQDSEGAGLHGPPSQLEIERFAFAGPSDLSLAAIETEGRQLRTLMQTAGIADAGLDLGSLARIQALLESGDYDWLHLASHGEFSAERPDTGSAILLEGGEALAPDALIGPQVQGHIFRQRPSFVLNACHAGRQGWALTQLGGWVNRLVGSGAGLFVGPLWTVTDSSAQLFAVQFYERLLAGDTVAEALHAARRQIRELGDPTWLAYSAYAHPNARLTRTAGPGSDHSQAPFMDETDRSLPNGGNLGA</sequence>
<gene>
    <name evidence="3" type="ORF">F4Y08_15355</name>
</gene>
<protein>
    <submittedName>
        <fullName evidence="3">CHAT domain-containing protein</fullName>
    </submittedName>
</protein>
<comment type="caution">
    <text evidence="3">The sequence shown here is derived from an EMBL/GenBank/DDBJ whole genome shotgun (WGS) entry which is preliminary data.</text>
</comment>
<evidence type="ECO:0000256" key="1">
    <source>
        <dbReference type="SAM" id="MobiDB-lite"/>
    </source>
</evidence>